<evidence type="ECO:0008006" key="3">
    <source>
        <dbReference type="Google" id="ProtNLM"/>
    </source>
</evidence>
<name>A0ABT9XDZ8_9BACL</name>
<dbReference type="Proteomes" id="UP001232973">
    <property type="component" value="Unassembled WGS sequence"/>
</dbReference>
<organism evidence="1 2">
    <name type="scientific">Alicyclobacillus cycloheptanicus</name>
    <dbReference type="NCBI Taxonomy" id="1457"/>
    <lineage>
        <taxon>Bacteria</taxon>
        <taxon>Bacillati</taxon>
        <taxon>Bacillota</taxon>
        <taxon>Bacilli</taxon>
        <taxon>Bacillales</taxon>
        <taxon>Alicyclobacillaceae</taxon>
        <taxon>Alicyclobacillus</taxon>
    </lineage>
</organism>
<dbReference type="EMBL" id="JAUSTP010000001">
    <property type="protein sequence ID" value="MDQ0188517.1"/>
    <property type="molecule type" value="Genomic_DNA"/>
</dbReference>
<gene>
    <name evidence="1" type="ORF">J2S03_000321</name>
</gene>
<proteinExistence type="predicted"/>
<accession>A0ABT9XDZ8</accession>
<sequence>MLFHVTARHDVDQCGMYHEEIRQALQAYLPLIPSRCEEYGVKIHFAVAGHPEHVFYFLVEADDVSAVCTLLCEVPMKQTFDIRPVRSLAFELTPSHPEPQTPASV</sequence>
<comment type="caution">
    <text evidence="1">The sequence shown here is derived from an EMBL/GenBank/DDBJ whole genome shotgun (WGS) entry which is preliminary data.</text>
</comment>
<evidence type="ECO:0000313" key="1">
    <source>
        <dbReference type="EMBL" id="MDQ0188517.1"/>
    </source>
</evidence>
<evidence type="ECO:0000313" key="2">
    <source>
        <dbReference type="Proteomes" id="UP001232973"/>
    </source>
</evidence>
<reference evidence="1 2" key="1">
    <citation type="submission" date="2023-07" db="EMBL/GenBank/DDBJ databases">
        <title>Genomic Encyclopedia of Type Strains, Phase IV (KMG-IV): sequencing the most valuable type-strain genomes for metagenomic binning, comparative biology and taxonomic classification.</title>
        <authorList>
            <person name="Goeker M."/>
        </authorList>
    </citation>
    <scope>NUCLEOTIDE SEQUENCE [LARGE SCALE GENOMIC DNA]</scope>
    <source>
        <strain evidence="1 2">DSM 4006</strain>
    </source>
</reference>
<keyword evidence="2" id="KW-1185">Reference proteome</keyword>
<protein>
    <recommendedName>
        <fullName evidence="3">DUF3303 domain-containing protein</fullName>
    </recommendedName>
</protein>
<dbReference type="RefSeq" id="WP_274455917.1">
    <property type="nucleotide sequence ID" value="NZ_CP067097.1"/>
</dbReference>